<name>A0A2H3J004_WOLCO</name>
<keyword evidence="3" id="KW-1185">Reference proteome</keyword>
<accession>A0A2H3J004</accession>
<feature type="region of interest" description="Disordered" evidence="1">
    <location>
        <begin position="674"/>
        <end position="729"/>
    </location>
</feature>
<dbReference type="Proteomes" id="UP000218811">
    <property type="component" value="Unassembled WGS sequence"/>
</dbReference>
<evidence type="ECO:0000313" key="3">
    <source>
        <dbReference type="Proteomes" id="UP000218811"/>
    </source>
</evidence>
<reference evidence="2 3" key="1">
    <citation type="journal article" date="2012" name="Science">
        <title>The Paleozoic origin of enzymatic lignin decomposition reconstructed from 31 fungal genomes.</title>
        <authorList>
            <person name="Floudas D."/>
            <person name="Binder M."/>
            <person name="Riley R."/>
            <person name="Barry K."/>
            <person name="Blanchette R.A."/>
            <person name="Henrissat B."/>
            <person name="Martinez A.T."/>
            <person name="Otillar R."/>
            <person name="Spatafora J.W."/>
            <person name="Yadav J.S."/>
            <person name="Aerts A."/>
            <person name="Benoit I."/>
            <person name="Boyd A."/>
            <person name="Carlson A."/>
            <person name="Copeland A."/>
            <person name="Coutinho P.M."/>
            <person name="de Vries R.P."/>
            <person name="Ferreira P."/>
            <person name="Findley K."/>
            <person name="Foster B."/>
            <person name="Gaskell J."/>
            <person name="Glotzer D."/>
            <person name="Gorecki P."/>
            <person name="Heitman J."/>
            <person name="Hesse C."/>
            <person name="Hori C."/>
            <person name="Igarashi K."/>
            <person name="Jurgens J.A."/>
            <person name="Kallen N."/>
            <person name="Kersten P."/>
            <person name="Kohler A."/>
            <person name="Kuees U."/>
            <person name="Kumar T.K.A."/>
            <person name="Kuo A."/>
            <person name="LaButti K."/>
            <person name="Larrondo L.F."/>
            <person name="Lindquist E."/>
            <person name="Ling A."/>
            <person name="Lombard V."/>
            <person name="Lucas S."/>
            <person name="Lundell T."/>
            <person name="Martin R."/>
            <person name="McLaughlin D.J."/>
            <person name="Morgenstern I."/>
            <person name="Morin E."/>
            <person name="Murat C."/>
            <person name="Nagy L.G."/>
            <person name="Nolan M."/>
            <person name="Ohm R.A."/>
            <person name="Patyshakuliyeva A."/>
            <person name="Rokas A."/>
            <person name="Ruiz-Duenas F.J."/>
            <person name="Sabat G."/>
            <person name="Salamov A."/>
            <person name="Samejima M."/>
            <person name="Schmutz J."/>
            <person name="Slot J.C."/>
            <person name="St John F."/>
            <person name="Stenlid J."/>
            <person name="Sun H."/>
            <person name="Sun S."/>
            <person name="Syed K."/>
            <person name="Tsang A."/>
            <person name="Wiebenga A."/>
            <person name="Young D."/>
            <person name="Pisabarro A."/>
            <person name="Eastwood D.C."/>
            <person name="Martin F."/>
            <person name="Cullen D."/>
            <person name="Grigoriev I.V."/>
            <person name="Hibbett D.S."/>
        </authorList>
    </citation>
    <scope>NUCLEOTIDE SEQUENCE [LARGE SCALE GENOMIC DNA]</scope>
    <source>
        <strain evidence="2 3">MD-104</strain>
    </source>
</reference>
<feature type="compositionally biased region" description="Polar residues" evidence="1">
    <location>
        <begin position="532"/>
        <end position="544"/>
    </location>
</feature>
<proteinExistence type="predicted"/>
<dbReference type="AlphaFoldDB" id="A0A2H3J004"/>
<feature type="region of interest" description="Disordered" evidence="1">
    <location>
        <begin position="532"/>
        <end position="590"/>
    </location>
</feature>
<organism evidence="2 3">
    <name type="scientific">Wolfiporia cocos (strain MD-104)</name>
    <name type="common">Brown rot fungus</name>
    <dbReference type="NCBI Taxonomy" id="742152"/>
    <lineage>
        <taxon>Eukaryota</taxon>
        <taxon>Fungi</taxon>
        <taxon>Dikarya</taxon>
        <taxon>Basidiomycota</taxon>
        <taxon>Agaricomycotina</taxon>
        <taxon>Agaricomycetes</taxon>
        <taxon>Polyporales</taxon>
        <taxon>Phaeolaceae</taxon>
        <taxon>Wolfiporia</taxon>
    </lineage>
</organism>
<gene>
    <name evidence="2" type="ORF">WOLCODRAFT_19900</name>
</gene>
<protein>
    <submittedName>
        <fullName evidence="2">Uncharacterized protein</fullName>
    </submittedName>
</protein>
<feature type="region of interest" description="Disordered" evidence="1">
    <location>
        <begin position="37"/>
        <end position="69"/>
    </location>
</feature>
<sequence length="729" mass="80051">MTTVTSSIKYPHHHLHQYSAANATNVQQVQSANVNNFAHTPFPPSSPYANHGNIGPAHFELAPQRPARSHDVQFTRRRTFDPLGRVPQMASSPATSNMLQEIVKLFGEAYPELLDLHAVEAFADELESIGNFASRVRKLAKDLADRAEYQSAASGYSINAQPSPISSSQFFDNTGSGMGNYPVDATHLTGTVSSPWSPHGDQRFGPAAYPSISVNQWPTKDSPSPAFHSRNASGQGRSAYASLSLARNSDFMMVCPQERMMQRELCVAKRVLEIEEWIWEGYAKAGAQRSILEIQLTDKSYIEGHFRDDCRQRSTVACCPSFIENITAEHRERATVVYSTVAHCGEVKNWSRLRIENMVTVACQRRKRDGLGEGNSRADCTLKRVSTRYRYRAGRFHTEEGTVRLAGGCIWRSISILRPIRGGACQKNEERRKGVAHQATDIFAGCCFGVSTLQIVFKHRYMKLGDSALSFAEWRREVQIAIPARATYCDGPGKRVRYSHNAIANARVPIDHHLLRHSTTSVVSIPSFTMPTSASYPSLSPDESSTGDKTRGLRPQGIPNGQVEDNRAGNVAQKKQAENTLQDSKAGGDEGLFSKEEMEAMLASVGNWMCDPRQPPVRGGIYGAGYGMDGLGHGSFRAETNGLRGSSMLRKTHTVNREQGMQMVEGAVHSVQTSYAGPYHGENTSGALSEGPPKQDATSADYTSLVKGGGHTSEGKPTHYDSIPPTLRK</sequence>
<evidence type="ECO:0000313" key="2">
    <source>
        <dbReference type="EMBL" id="PCH35311.1"/>
    </source>
</evidence>
<dbReference type="EMBL" id="KB467843">
    <property type="protein sequence ID" value="PCH35311.1"/>
    <property type="molecule type" value="Genomic_DNA"/>
</dbReference>
<evidence type="ECO:0000256" key="1">
    <source>
        <dbReference type="SAM" id="MobiDB-lite"/>
    </source>
</evidence>